<dbReference type="HOGENOM" id="CLU_1902240_0_0_9"/>
<evidence type="ECO:0000256" key="6">
    <source>
        <dbReference type="SAM" id="Phobius"/>
    </source>
</evidence>
<dbReference type="PATRIC" id="fig|1048834.4.peg.420"/>
<dbReference type="KEGG" id="aad:TC41_0451"/>
<dbReference type="STRING" id="1048834.TC41_0451"/>
<dbReference type="RefSeq" id="WP_014463327.1">
    <property type="nucleotide sequence ID" value="NC_017167.1"/>
</dbReference>
<gene>
    <name evidence="8" type="ordered locus">TC41_0451</name>
</gene>
<evidence type="ECO:0000256" key="3">
    <source>
        <dbReference type="ARBA" id="ARBA00022692"/>
    </source>
</evidence>
<dbReference type="SUPFAM" id="SSF103473">
    <property type="entry name" value="MFS general substrate transporter"/>
    <property type="match status" value="1"/>
</dbReference>
<evidence type="ECO:0000259" key="7">
    <source>
        <dbReference type="PROSITE" id="PS50850"/>
    </source>
</evidence>
<dbReference type="eggNOG" id="COG2211">
    <property type="taxonomic scope" value="Bacteria"/>
</dbReference>
<evidence type="ECO:0000256" key="2">
    <source>
        <dbReference type="ARBA" id="ARBA00022448"/>
    </source>
</evidence>
<comment type="subcellular location">
    <subcellularLocation>
        <location evidence="1">Cell membrane</location>
        <topology evidence="1">Multi-pass membrane protein</topology>
    </subcellularLocation>
</comment>
<dbReference type="InterPro" id="IPR020846">
    <property type="entry name" value="MFS_dom"/>
</dbReference>
<dbReference type="EMBL" id="CP002902">
    <property type="protein sequence ID" value="AEJ42417.1"/>
    <property type="molecule type" value="Genomic_DNA"/>
</dbReference>
<dbReference type="Pfam" id="PF07690">
    <property type="entry name" value="MFS_1"/>
    <property type="match status" value="1"/>
</dbReference>
<dbReference type="PROSITE" id="PS50850">
    <property type="entry name" value="MFS"/>
    <property type="match status" value="1"/>
</dbReference>
<evidence type="ECO:0000256" key="5">
    <source>
        <dbReference type="ARBA" id="ARBA00023136"/>
    </source>
</evidence>
<dbReference type="InterPro" id="IPR011701">
    <property type="entry name" value="MFS"/>
</dbReference>
<evidence type="ECO:0000313" key="8">
    <source>
        <dbReference type="EMBL" id="AEJ42417.1"/>
    </source>
</evidence>
<accession>F8IL37</accession>
<feature type="transmembrane region" description="Helical" evidence="6">
    <location>
        <begin position="44"/>
        <end position="69"/>
    </location>
</feature>
<protein>
    <submittedName>
        <fullName evidence="8">Major facilitator superfamily MFS_1</fullName>
    </submittedName>
</protein>
<keyword evidence="3 6" id="KW-0812">Transmembrane</keyword>
<dbReference type="InterPro" id="IPR036259">
    <property type="entry name" value="MFS_trans_sf"/>
</dbReference>
<evidence type="ECO:0000256" key="4">
    <source>
        <dbReference type="ARBA" id="ARBA00022989"/>
    </source>
</evidence>
<feature type="transmembrane region" description="Helical" evidence="6">
    <location>
        <begin position="81"/>
        <end position="105"/>
    </location>
</feature>
<feature type="transmembrane region" description="Helical" evidence="6">
    <location>
        <begin position="111"/>
        <end position="129"/>
    </location>
</feature>
<dbReference type="PANTHER" id="PTHR23528:SF1">
    <property type="entry name" value="MAJOR FACILITATOR SUPERFAMILY (MFS) PROFILE DOMAIN-CONTAINING PROTEIN"/>
    <property type="match status" value="1"/>
</dbReference>
<sequence>MFNRSWGRISDKLQRRKVFVFTSTLFIGLGAIVPVFAVSTTGMLISSIIIGLGYGAYMAVDMALMVDVLPARDDAAKDLGILNVAANVPQALTPVIVAALLGAFHGNYATIFVYSAVATVISSLFVFPIKSVR</sequence>
<dbReference type="OrthoDB" id="7584869at2"/>
<keyword evidence="2" id="KW-0813">Transport</keyword>
<reference evidence="8 9" key="1">
    <citation type="journal article" date="2011" name="J. Bacteriol.">
        <title>Complete Genome Sequence of Alicyclobacillus acidocaldarius Strain Tc-4-1.</title>
        <authorList>
            <person name="Chen Y."/>
            <person name="He Y."/>
            <person name="Zhang B."/>
            <person name="Yang J."/>
            <person name="Li W."/>
            <person name="Dong Z."/>
            <person name="Hu S."/>
        </authorList>
    </citation>
    <scope>NUCLEOTIDE SEQUENCE [LARGE SCALE GENOMIC DNA]</scope>
    <source>
        <strain evidence="8 9">Tc-4-1</strain>
    </source>
</reference>
<dbReference type="GO" id="GO:0005886">
    <property type="term" value="C:plasma membrane"/>
    <property type="evidence" value="ECO:0007669"/>
    <property type="project" value="UniProtKB-SubCell"/>
</dbReference>
<evidence type="ECO:0000256" key="1">
    <source>
        <dbReference type="ARBA" id="ARBA00004651"/>
    </source>
</evidence>
<proteinExistence type="predicted"/>
<keyword evidence="5 6" id="KW-0472">Membrane</keyword>
<feature type="transmembrane region" description="Helical" evidence="6">
    <location>
        <begin position="18"/>
        <end position="38"/>
    </location>
</feature>
<evidence type="ECO:0000313" key="9">
    <source>
        <dbReference type="Proteomes" id="UP000000292"/>
    </source>
</evidence>
<name>F8IL37_ALIAT</name>
<dbReference type="Gene3D" id="1.20.1250.20">
    <property type="entry name" value="MFS general substrate transporter like domains"/>
    <property type="match status" value="1"/>
</dbReference>
<dbReference type="PANTHER" id="PTHR23528">
    <property type="match status" value="1"/>
</dbReference>
<reference evidence="9" key="2">
    <citation type="submission" date="2011-06" db="EMBL/GenBank/DDBJ databases">
        <title>The complete genome sequence of Alicyclobacillus acidocaldarius sp. Tc-4-1.</title>
        <authorList>
            <person name="Chen Y."/>
            <person name="He Y."/>
            <person name="Dong Z."/>
            <person name="Hu S."/>
        </authorList>
    </citation>
    <scope>NUCLEOTIDE SEQUENCE [LARGE SCALE GENOMIC DNA]</scope>
    <source>
        <strain evidence="9">Tc-4-1</strain>
    </source>
</reference>
<dbReference type="GO" id="GO:0022857">
    <property type="term" value="F:transmembrane transporter activity"/>
    <property type="evidence" value="ECO:0007669"/>
    <property type="project" value="InterPro"/>
</dbReference>
<dbReference type="Proteomes" id="UP000000292">
    <property type="component" value="Chromosome"/>
</dbReference>
<dbReference type="AlphaFoldDB" id="F8IL37"/>
<organism evidence="8 9">
    <name type="scientific">Alicyclobacillus acidocaldarius (strain Tc-4-1)</name>
    <name type="common">Bacillus acidocaldarius</name>
    <dbReference type="NCBI Taxonomy" id="1048834"/>
    <lineage>
        <taxon>Bacteria</taxon>
        <taxon>Bacillati</taxon>
        <taxon>Bacillota</taxon>
        <taxon>Bacilli</taxon>
        <taxon>Bacillales</taxon>
        <taxon>Alicyclobacillaceae</taxon>
        <taxon>Alicyclobacillus</taxon>
    </lineage>
</organism>
<keyword evidence="4 6" id="KW-1133">Transmembrane helix</keyword>
<feature type="domain" description="Major facilitator superfamily (MFS) profile" evidence="7">
    <location>
        <begin position="1"/>
        <end position="133"/>
    </location>
</feature>